<gene>
    <name evidence="4" type="ORF">HJG60_010637</name>
</gene>
<name>A0A834EHN9_9CHIR</name>
<dbReference type="InterPro" id="IPR002423">
    <property type="entry name" value="Cpn60/GroEL/TCP-1"/>
</dbReference>
<dbReference type="InterPro" id="IPR017998">
    <property type="entry name" value="Chaperone_TCP-1"/>
</dbReference>
<dbReference type="GO" id="GO:0005832">
    <property type="term" value="C:chaperonin-containing T-complex"/>
    <property type="evidence" value="ECO:0007669"/>
    <property type="project" value="UniProtKB-ARBA"/>
</dbReference>
<dbReference type="AlphaFoldDB" id="A0A834EHN9"/>
<organism evidence="4 5">
    <name type="scientific">Phyllostomus discolor</name>
    <name type="common">pale spear-nosed bat</name>
    <dbReference type="NCBI Taxonomy" id="89673"/>
    <lineage>
        <taxon>Eukaryota</taxon>
        <taxon>Metazoa</taxon>
        <taxon>Chordata</taxon>
        <taxon>Craniata</taxon>
        <taxon>Vertebrata</taxon>
        <taxon>Euteleostomi</taxon>
        <taxon>Mammalia</taxon>
        <taxon>Eutheria</taxon>
        <taxon>Laurasiatheria</taxon>
        <taxon>Chiroptera</taxon>
        <taxon>Yangochiroptera</taxon>
        <taxon>Phyllostomidae</taxon>
        <taxon>Phyllostominae</taxon>
        <taxon>Phyllostomus</taxon>
    </lineage>
</organism>
<dbReference type="GO" id="GO:0005524">
    <property type="term" value="F:ATP binding"/>
    <property type="evidence" value="ECO:0007669"/>
    <property type="project" value="UniProtKB-KW"/>
</dbReference>
<evidence type="ECO:0000256" key="3">
    <source>
        <dbReference type="ARBA" id="ARBA00023186"/>
    </source>
</evidence>
<evidence type="ECO:0000313" key="4">
    <source>
        <dbReference type="EMBL" id="KAF6114697.1"/>
    </source>
</evidence>
<comment type="caution">
    <text evidence="4">The sequence shown here is derived from an EMBL/GenBank/DDBJ whole genome shotgun (WGS) entry which is preliminary data.</text>
</comment>
<dbReference type="Gene3D" id="1.10.560.10">
    <property type="entry name" value="GroEL-like equatorial domain"/>
    <property type="match status" value="1"/>
</dbReference>
<keyword evidence="1" id="KW-0547">Nucleotide-binding</keyword>
<protein>
    <submittedName>
        <fullName evidence="4">Uncharacterized protein</fullName>
    </submittedName>
</protein>
<dbReference type="Proteomes" id="UP000664940">
    <property type="component" value="Unassembled WGS sequence"/>
</dbReference>
<keyword evidence="2" id="KW-0067">ATP-binding</keyword>
<dbReference type="Pfam" id="PF00118">
    <property type="entry name" value="Cpn60_TCP1"/>
    <property type="match status" value="1"/>
</dbReference>
<accession>A0A834EHN9</accession>
<sequence length="141" mass="15838">MKALSGDVLGHCQVFKEARFGGKRYNSSRAAPRLRLAPSYSMSNLWSRQCMQSLHNAIVFVRRTIENDSVVAGGGDMKMELCKYLQDYSRTIPGKQQLLIGAYAKALEITPCQLCHNAGFHATNILNMLWAWHTQRACGME</sequence>
<dbReference type="InterPro" id="IPR027413">
    <property type="entry name" value="GROEL-like_equatorial_sf"/>
</dbReference>
<evidence type="ECO:0000256" key="2">
    <source>
        <dbReference type="ARBA" id="ARBA00022840"/>
    </source>
</evidence>
<reference evidence="4 5" key="1">
    <citation type="journal article" date="2020" name="Nature">
        <title>Six reference-quality genomes reveal evolution of bat adaptations.</title>
        <authorList>
            <person name="Jebb D."/>
            <person name="Huang Z."/>
            <person name="Pippel M."/>
            <person name="Hughes G.M."/>
            <person name="Lavrichenko K."/>
            <person name="Devanna P."/>
            <person name="Winkler S."/>
            <person name="Jermiin L.S."/>
            <person name="Skirmuntt E.C."/>
            <person name="Katzourakis A."/>
            <person name="Burkitt-Gray L."/>
            <person name="Ray D.A."/>
            <person name="Sullivan K.A.M."/>
            <person name="Roscito J.G."/>
            <person name="Kirilenko B.M."/>
            <person name="Davalos L.M."/>
            <person name="Corthals A.P."/>
            <person name="Power M.L."/>
            <person name="Jones G."/>
            <person name="Ransome R.D."/>
            <person name="Dechmann D.K.N."/>
            <person name="Locatelli A.G."/>
            <person name="Puechmaille S.J."/>
            <person name="Fedrigo O."/>
            <person name="Jarvis E.D."/>
            <person name="Hiller M."/>
            <person name="Vernes S.C."/>
            <person name="Myers E.W."/>
            <person name="Teeling E.C."/>
        </authorList>
    </citation>
    <scope>NUCLEOTIDE SEQUENCE [LARGE SCALE GENOMIC DNA]</scope>
    <source>
        <strain evidence="4">Bat1K_MPI-CBG_1</strain>
    </source>
</reference>
<dbReference type="PANTHER" id="PTHR11353">
    <property type="entry name" value="CHAPERONIN"/>
    <property type="match status" value="1"/>
</dbReference>
<evidence type="ECO:0000313" key="5">
    <source>
        <dbReference type="Proteomes" id="UP000664940"/>
    </source>
</evidence>
<proteinExistence type="predicted"/>
<dbReference type="EMBL" id="JABVXQ010000004">
    <property type="protein sequence ID" value="KAF6114697.1"/>
    <property type="molecule type" value="Genomic_DNA"/>
</dbReference>
<dbReference type="GO" id="GO:0140662">
    <property type="term" value="F:ATP-dependent protein folding chaperone"/>
    <property type="evidence" value="ECO:0007669"/>
    <property type="project" value="InterPro"/>
</dbReference>
<dbReference type="SUPFAM" id="SSF48592">
    <property type="entry name" value="GroEL equatorial domain-like"/>
    <property type="match status" value="1"/>
</dbReference>
<evidence type="ECO:0000256" key="1">
    <source>
        <dbReference type="ARBA" id="ARBA00022741"/>
    </source>
</evidence>
<keyword evidence="3" id="KW-0143">Chaperone</keyword>